<sequence>MENETVQLVINLSTQIRASDCNNGFSAGERISIAVSKRPISYPTSPTICLHNPPLENETVQLVIATMENKTVHLVINLSTQIPASDCNKRISTVRQISTV</sequence>
<gene>
    <name evidence="1" type="ORF">Fot_06518</name>
</gene>
<dbReference type="EMBL" id="JBFOLJ010000002">
    <property type="protein sequence ID" value="KAL2552899.1"/>
    <property type="molecule type" value="Genomic_DNA"/>
</dbReference>
<accession>A0ABD1WT59</accession>
<evidence type="ECO:0008006" key="3">
    <source>
        <dbReference type="Google" id="ProtNLM"/>
    </source>
</evidence>
<dbReference type="AlphaFoldDB" id="A0ABD1WT59"/>
<reference evidence="2" key="1">
    <citation type="submission" date="2024-07" db="EMBL/GenBank/DDBJ databases">
        <title>Two chromosome-level genome assemblies of Korean endemic species Abeliophyllum distichum and Forsythia ovata (Oleaceae).</title>
        <authorList>
            <person name="Jang H."/>
        </authorList>
    </citation>
    <scope>NUCLEOTIDE SEQUENCE [LARGE SCALE GENOMIC DNA]</scope>
</reference>
<proteinExistence type="predicted"/>
<keyword evidence="2" id="KW-1185">Reference proteome</keyword>
<evidence type="ECO:0000313" key="2">
    <source>
        <dbReference type="Proteomes" id="UP001604277"/>
    </source>
</evidence>
<dbReference type="Proteomes" id="UP001604277">
    <property type="component" value="Unassembled WGS sequence"/>
</dbReference>
<name>A0ABD1WT59_9LAMI</name>
<protein>
    <recommendedName>
        <fullName evidence="3">MSP domain-containing protein</fullName>
    </recommendedName>
</protein>
<organism evidence="1 2">
    <name type="scientific">Forsythia ovata</name>
    <dbReference type="NCBI Taxonomy" id="205694"/>
    <lineage>
        <taxon>Eukaryota</taxon>
        <taxon>Viridiplantae</taxon>
        <taxon>Streptophyta</taxon>
        <taxon>Embryophyta</taxon>
        <taxon>Tracheophyta</taxon>
        <taxon>Spermatophyta</taxon>
        <taxon>Magnoliopsida</taxon>
        <taxon>eudicotyledons</taxon>
        <taxon>Gunneridae</taxon>
        <taxon>Pentapetalae</taxon>
        <taxon>asterids</taxon>
        <taxon>lamiids</taxon>
        <taxon>Lamiales</taxon>
        <taxon>Oleaceae</taxon>
        <taxon>Forsythieae</taxon>
        <taxon>Forsythia</taxon>
    </lineage>
</organism>
<evidence type="ECO:0000313" key="1">
    <source>
        <dbReference type="EMBL" id="KAL2552899.1"/>
    </source>
</evidence>
<comment type="caution">
    <text evidence="1">The sequence shown here is derived from an EMBL/GenBank/DDBJ whole genome shotgun (WGS) entry which is preliminary data.</text>
</comment>